<protein>
    <recommendedName>
        <fullName evidence="4">Programmed cell death protein 4-like</fullName>
    </recommendedName>
</protein>
<evidence type="ECO:0000313" key="3">
    <source>
        <dbReference type="Proteomes" id="UP000195402"/>
    </source>
</evidence>
<dbReference type="EMBL" id="MVGT01002328">
    <property type="protein sequence ID" value="OVA08526.1"/>
    <property type="molecule type" value="Genomic_DNA"/>
</dbReference>
<comment type="caution">
    <text evidence="2">The sequence shown here is derived from an EMBL/GenBank/DDBJ whole genome shotgun (WGS) entry which is preliminary data.</text>
</comment>
<evidence type="ECO:0000256" key="1">
    <source>
        <dbReference type="SAM" id="MobiDB-lite"/>
    </source>
</evidence>
<keyword evidence="3" id="KW-1185">Reference proteome</keyword>
<accession>A0A200QDG4</accession>
<dbReference type="InParanoid" id="A0A200QDG4"/>
<dbReference type="OrthoDB" id="781057at2759"/>
<dbReference type="STRING" id="56857.A0A200QDG4"/>
<sequence length="81" mass="8472">MKQGSEKSSGKSHGKSSGSQDGSRKDRRSATGMNGSPKKGGYGGKFTWSGDGGFSPAEVGFVKDVVVNDSKDPNFEDPDDK</sequence>
<name>A0A200QDG4_MACCD</name>
<dbReference type="OMA" id="TWIGNGY"/>
<feature type="region of interest" description="Disordered" evidence="1">
    <location>
        <begin position="1"/>
        <end position="54"/>
    </location>
</feature>
<dbReference type="Proteomes" id="UP000195402">
    <property type="component" value="Unassembled WGS sequence"/>
</dbReference>
<evidence type="ECO:0008006" key="4">
    <source>
        <dbReference type="Google" id="ProtNLM"/>
    </source>
</evidence>
<gene>
    <name evidence="2" type="ORF">BVC80_209g266</name>
</gene>
<organism evidence="2 3">
    <name type="scientific">Macleaya cordata</name>
    <name type="common">Five-seeded plume-poppy</name>
    <name type="synonym">Bocconia cordata</name>
    <dbReference type="NCBI Taxonomy" id="56857"/>
    <lineage>
        <taxon>Eukaryota</taxon>
        <taxon>Viridiplantae</taxon>
        <taxon>Streptophyta</taxon>
        <taxon>Embryophyta</taxon>
        <taxon>Tracheophyta</taxon>
        <taxon>Spermatophyta</taxon>
        <taxon>Magnoliopsida</taxon>
        <taxon>Ranunculales</taxon>
        <taxon>Papaveraceae</taxon>
        <taxon>Papaveroideae</taxon>
        <taxon>Macleaya</taxon>
    </lineage>
</organism>
<dbReference type="AlphaFoldDB" id="A0A200QDG4"/>
<reference evidence="2 3" key="1">
    <citation type="journal article" date="2017" name="Mol. Plant">
        <title>The Genome of Medicinal Plant Macleaya cordata Provides New Insights into Benzylisoquinoline Alkaloids Metabolism.</title>
        <authorList>
            <person name="Liu X."/>
            <person name="Liu Y."/>
            <person name="Huang P."/>
            <person name="Ma Y."/>
            <person name="Qing Z."/>
            <person name="Tang Q."/>
            <person name="Cao H."/>
            <person name="Cheng P."/>
            <person name="Zheng Y."/>
            <person name="Yuan Z."/>
            <person name="Zhou Y."/>
            <person name="Liu J."/>
            <person name="Tang Z."/>
            <person name="Zhuo Y."/>
            <person name="Zhang Y."/>
            <person name="Yu L."/>
            <person name="Huang J."/>
            <person name="Yang P."/>
            <person name="Peng Q."/>
            <person name="Zhang J."/>
            <person name="Jiang W."/>
            <person name="Zhang Z."/>
            <person name="Lin K."/>
            <person name="Ro D.K."/>
            <person name="Chen X."/>
            <person name="Xiong X."/>
            <person name="Shang Y."/>
            <person name="Huang S."/>
            <person name="Zeng J."/>
        </authorList>
    </citation>
    <scope>NUCLEOTIDE SEQUENCE [LARGE SCALE GENOMIC DNA]</scope>
    <source>
        <strain evidence="3">cv. BLH2017</strain>
        <tissue evidence="2">Root</tissue>
    </source>
</reference>
<evidence type="ECO:0000313" key="2">
    <source>
        <dbReference type="EMBL" id="OVA08526.1"/>
    </source>
</evidence>
<proteinExistence type="predicted"/>